<accession>A0A024U2W1</accession>
<dbReference type="GO" id="GO:0005634">
    <property type="term" value="C:nucleus"/>
    <property type="evidence" value="ECO:0007669"/>
    <property type="project" value="TreeGrafter"/>
</dbReference>
<keyword evidence="9" id="KW-0067">ATP-binding</keyword>
<dbReference type="NCBIfam" id="TIGR00555">
    <property type="entry name" value="panK_eukar"/>
    <property type="match status" value="1"/>
</dbReference>
<evidence type="ECO:0000256" key="10">
    <source>
        <dbReference type="ARBA" id="ARBA00022993"/>
    </source>
</evidence>
<keyword evidence="6" id="KW-0808">Transferase</keyword>
<dbReference type="Gene3D" id="3.30.420.510">
    <property type="match status" value="1"/>
</dbReference>
<protein>
    <recommendedName>
        <fullName evidence="4">pantothenate kinase</fullName>
        <ecNumber evidence="4">2.7.1.33</ecNumber>
    </recommendedName>
</protein>
<dbReference type="EMBL" id="KI913964">
    <property type="protein sequence ID" value="ETW00589.1"/>
    <property type="molecule type" value="Genomic_DNA"/>
</dbReference>
<reference evidence="12" key="1">
    <citation type="submission" date="2013-12" db="EMBL/GenBank/DDBJ databases">
        <title>The Genome Sequence of Aphanomyces invadans NJM9701.</title>
        <authorList>
            <consortium name="The Broad Institute Genomics Platform"/>
            <person name="Russ C."/>
            <person name="Tyler B."/>
            <person name="van West P."/>
            <person name="Dieguez-Uribeondo J."/>
            <person name="Young S.K."/>
            <person name="Zeng Q."/>
            <person name="Gargeya S."/>
            <person name="Fitzgerald M."/>
            <person name="Abouelleil A."/>
            <person name="Alvarado L."/>
            <person name="Chapman S.B."/>
            <person name="Gainer-Dewar J."/>
            <person name="Goldberg J."/>
            <person name="Griggs A."/>
            <person name="Gujja S."/>
            <person name="Hansen M."/>
            <person name="Howarth C."/>
            <person name="Imamovic A."/>
            <person name="Ireland A."/>
            <person name="Larimer J."/>
            <person name="McCowan C."/>
            <person name="Murphy C."/>
            <person name="Pearson M."/>
            <person name="Poon T.W."/>
            <person name="Priest M."/>
            <person name="Roberts A."/>
            <person name="Saif S."/>
            <person name="Shea T."/>
            <person name="Sykes S."/>
            <person name="Wortman J."/>
            <person name="Nusbaum C."/>
            <person name="Birren B."/>
        </authorList>
    </citation>
    <scope>NUCLEOTIDE SEQUENCE [LARGE SCALE GENOMIC DNA]</scope>
    <source>
        <strain evidence="12">NJM9701</strain>
    </source>
</reference>
<dbReference type="FunFam" id="3.30.420.40:FF:000025">
    <property type="entry name" value="pantothenate kinase 2, mitochondrial"/>
    <property type="match status" value="1"/>
</dbReference>
<comment type="catalytic activity">
    <reaction evidence="1">
        <text>(R)-pantothenate + ATP = (R)-4'-phosphopantothenate + ADP + H(+)</text>
        <dbReference type="Rhea" id="RHEA:16373"/>
        <dbReference type="ChEBI" id="CHEBI:10986"/>
        <dbReference type="ChEBI" id="CHEBI:15378"/>
        <dbReference type="ChEBI" id="CHEBI:29032"/>
        <dbReference type="ChEBI" id="CHEBI:30616"/>
        <dbReference type="ChEBI" id="CHEBI:456216"/>
        <dbReference type="EC" id="2.7.1.33"/>
    </reaction>
</comment>
<dbReference type="GO" id="GO:0004594">
    <property type="term" value="F:pantothenate kinase activity"/>
    <property type="evidence" value="ECO:0007669"/>
    <property type="project" value="UniProtKB-EC"/>
</dbReference>
<dbReference type="SUPFAM" id="SSF53067">
    <property type="entry name" value="Actin-like ATPase domain"/>
    <property type="match status" value="2"/>
</dbReference>
<organism evidence="12">
    <name type="scientific">Aphanomyces invadans</name>
    <dbReference type="NCBI Taxonomy" id="157072"/>
    <lineage>
        <taxon>Eukaryota</taxon>
        <taxon>Sar</taxon>
        <taxon>Stramenopiles</taxon>
        <taxon>Oomycota</taxon>
        <taxon>Saprolegniomycetes</taxon>
        <taxon>Saprolegniales</taxon>
        <taxon>Verrucalvaceae</taxon>
        <taxon>Aphanomyces</taxon>
    </lineage>
</organism>
<keyword evidence="5" id="KW-0963">Cytoplasm</keyword>
<evidence type="ECO:0000256" key="7">
    <source>
        <dbReference type="ARBA" id="ARBA00022741"/>
    </source>
</evidence>
<keyword evidence="7" id="KW-0547">Nucleotide-binding</keyword>
<dbReference type="GeneID" id="20084215"/>
<evidence type="ECO:0000256" key="3">
    <source>
        <dbReference type="ARBA" id="ARBA00005225"/>
    </source>
</evidence>
<dbReference type="VEuPathDB" id="FungiDB:H310_07165"/>
<evidence type="ECO:0000256" key="1">
    <source>
        <dbReference type="ARBA" id="ARBA00001206"/>
    </source>
</evidence>
<evidence type="ECO:0000256" key="2">
    <source>
        <dbReference type="ARBA" id="ARBA00004496"/>
    </source>
</evidence>
<dbReference type="AlphaFoldDB" id="A0A024U2W1"/>
<dbReference type="CDD" id="cd24122">
    <property type="entry name" value="ASKHA_NBD_PanK-II_Pank1-like"/>
    <property type="match status" value="1"/>
</dbReference>
<keyword evidence="10" id="KW-0173">Coenzyme A biosynthesis</keyword>
<evidence type="ECO:0000256" key="4">
    <source>
        <dbReference type="ARBA" id="ARBA00012102"/>
    </source>
</evidence>
<evidence type="ECO:0000256" key="9">
    <source>
        <dbReference type="ARBA" id="ARBA00022840"/>
    </source>
</evidence>
<evidence type="ECO:0000256" key="8">
    <source>
        <dbReference type="ARBA" id="ARBA00022777"/>
    </source>
</evidence>
<keyword evidence="8 12" id="KW-0418">Kinase</keyword>
<proteinExistence type="inferred from homology"/>
<comment type="similarity">
    <text evidence="11">Belongs to the type II pantothenate kinase family.</text>
</comment>
<dbReference type="PANTHER" id="PTHR12280:SF30">
    <property type="entry name" value="FUMBLE"/>
    <property type="match status" value="1"/>
</dbReference>
<dbReference type="InterPro" id="IPR043129">
    <property type="entry name" value="ATPase_NBD"/>
</dbReference>
<dbReference type="OrthoDB" id="275583at2759"/>
<evidence type="ECO:0000256" key="11">
    <source>
        <dbReference type="ARBA" id="ARBA00060870"/>
    </source>
</evidence>
<dbReference type="InterPro" id="IPR004567">
    <property type="entry name" value="Type_II_PanK"/>
</dbReference>
<comment type="subcellular location">
    <subcellularLocation>
        <location evidence="2">Cytoplasm</location>
    </subcellularLocation>
</comment>
<dbReference type="EC" id="2.7.1.33" evidence="4"/>
<dbReference type="GO" id="GO:0015937">
    <property type="term" value="P:coenzyme A biosynthetic process"/>
    <property type="evidence" value="ECO:0007669"/>
    <property type="project" value="UniProtKB-KW"/>
</dbReference>
<sequence length="404" mass="45133">MATTAVKFAVAAICVTGLVFLRKRKLQRLHARIIYHRDKDLGSRFGMDVGGTLGKLVYFEREGDADATNPDAPDLGDVHSYLVDTEYYGKSVERDSRMMLNVPGGGRIHFLRFETNKVEYVVEFVLHRCFHRDIRTMACTGGGAFKFSKLFEDHLGISLQKCDELDCLIRGMVFVMRHVADECYTFKNVSLHSQGIGEATKQIMSTPQSELYPFLLVNIGSGVSILKVTSETEYHRVSGTSLGGGTFLGLCKLLSKYKSFDEALEGSMQGNSQSVDMTVGDIYGGNYTQFNLPATTLASSFGKMGTKHEPKSGLRDEDVARSLLIMITTNIGQVAYLSALRSQTQRIYFCGNFLRQNEIASRQLAYAIDYWSKSKMQAQFFHHEGFFGALGALLTHHKELHIQL</sequence>
<dbReference type="Pfam" id="PF03630">
    <property type="entry name" value="Fumble"/>
    <property type="match status" value="1"/>
</dbReference>
<dbReference type="PANTHER" id="PTHR12280">
    <property type="entry name" value="PANTOTHENATE KINASE"/>
    <property type="match status" value="1"/>
</dbReference>
<gene>
    <name evidence="12" type="ORF">H310_07165</name>
</gene>
<name>A0A024U2W1_9STRA</name>
<comment type="pathway">
    <text evidence="3">Cofactor biosynthesis; coenzyme A biosynthesis; CoA from (R)-pantothenate: step 1/5.</text>
</comment>
<dbReference type="GO" id="GO:0005829">
    <property type="term" value="C:cytosol"/>
    <property type="evidence" value="ECO:0007669"/>
    <property type="project" value="TreeGrafter"/>
</dbReference>
<dbReference type="RefSeq" id="XP_008870724.1">
    <property type="nucleotide sequence ID" value="XM_008872502.1"/>
</dbReference>
<dbReference type="eggNOG" id="KOG2201">
    <property type="taxonomic scope" value="Eukaryota"/>
</dbReference>
<evidence type="ECO:0000256" key="6">
    <source>
        <dbReference type="ARBA" id="ARBA00022679"/>
    </source>
</evidence>
<dbReference type="STRING" id="157072.A0A024U2W1"/>
<dbReference type="GO" id="GO:0005524">
    <property type="term" value="F:ATP binding"/>
    <property type="evidence" value="ECO:0007669"/>
    <property type="project" value="UniProtKB-KW"/>
</dbReference>
<dbReference type="Gene3D" id="3.30.420.40">
    <property type="match status" value="1"/>
</dbReference>
<evidence type="ECO:0000313" key="12">
    <source>
        <dbReference type="EMBL" id="ETW00589.1"/>
    </source>
</evidence>
<evidence type="ECO:0000256" key="5">
    <source>
        <dbReference type="ARBA" id="ARBA00022490"/>
    </source>
</evidence>